<evidence type="ECO:0000313" key="2">
    <source>
        <dbReference type="Proteomes" id="UP000830768"/>
    </source>
</evidence>
<keyword evidence="2" id="KW-1185">Reference proteome</keyword>
<sequence>MANSSAENNAYVLGVGMTKFIKPRGLREYPEMGYEAGIKAMLDAQINYDDVEHGVACFAYGDSTSGQRIFYQFGMTTIPIVNTSNACATGSVGLYLARTLVRAGVADCVLVVGVEKMKPGSLKSVWDDRPSSSGRFAAKMQELEGIERDAPLTAQYFANAGREYMQKYGAKASDFAEIGRISHEHSQRNPYAQFRQSYTLKQIQDSPTIFAPLTKLQCSPTSDGAAAAVIVSQRFLDARPHLKGQAILMAGQAFLTDSPKAFQTSSIELVGYDMSQRAAQAAMKEANITPNDVKVCELHDCFSTNEMVLLDALGLSEPGKAHEMVRRGDITYGGKMVVNPSGGLISKGHPIGATGLAQCAELTWHLRGWANNRLVENTRVALQHNLGLGGAVVVNIYKRADGKTSTSASDREIAQNSWLGYNPAVEARGITEMDADRVRSKKNRNDFALGDTSERLGAQANL</sequence>
<name>A0ACD3YVS4_FUSSC</name>
<reference evidence="1" key="1">
    <citation type="submission" date="2021-11" db="EMBL/GenBank/DDBJ databases">
        <title>Fusarium solani-melongenae Genome sequencing and assembly.</title>
        <authorList>
            <person name="Xie S."/>
            <person name="Huang L."/>
            <person name="Zhang X."/>
        </authorList>
    </citation>
    <scope>NUCLEOTIDE SEQUENCE</scope>
    <source>
        <strain evidence="1">CRI 24-3</strain>
    </source>
</reference>
<proteinExistence type="predicted"/>
<evidence type="ECO:0000313" key="1">
    <source>
        <dbReference type="EMBL" id="UPK92953.1"/>
    </source>
</evidence>
<accession>A0ACD3YVS4</accession>
<protein>
    <submittedName>
        <fullName evidence="1">Uncharacterized protein</fullName>
    </submittedName>
</protein>
<organism evidence="1 2">
    <name type="scientific">Fusarium solani subsp. cucurbitae</name>
    <name type="common">Neocosmosporum cucurbitae</name>
    <dbReference type="NCBI Taxonomy" id="2747967"/>
    <lineage>
        <taxon>Eukaryota</taxon>
        <taxon>Fungi</taxon>
        <taxon>Dikarya</taxon>
        <taxon>Ascomycota</taxon>
        <taxon>Pezizomycotina</taxon>
        <taxon>Sordariomycetes</taxon>
        <taxon>Hypocreomycetidae</taxon>
        <taxon>Hypocreales</taxon>
        <taxon>Nectriaceae</taxon>
        <taxon>Fusarium</taxon>
        <taxon>Fusarium solani species complex</taxon>
    </lineage>
</organism>
<dbReference type="Proteomes" id="UP000830768">
    <property type="component" value="Chromosome 3"/>
</dbReference>
<gene>
    <name evidence="1" type="ORF">LCI18_003888</name>
</gene>
<dbReference type="EMBL" id="CP090032">
    <property type="protein sequence ID" value="UPK92953.1"/>
    <property type="molecule type" value="Genomic_DNA"/>
</dbReference>